<accession>A0A402DMR8</accession>
<proteinExistence type="predicted"/>
<organism evidence="2 3">
    <name type="scientific">Cellulomonas biazotea</name>
    <dbReference type="NCBI Taxonomy" id="1709"/>
    <lineage>
        <taxon>Bacteria</taxon>
        <taxon>Bacillati</taxon>
        <taxon>Actinomycetota</taxon>
        <taxon>Actinomycetes</taxon>
        <taxon>Micrococcales</taxon>
        <taxon>Cellulomonadaceae</taxon>
        <taxon>Cellulomonas</taxon>
    </lineage>
</organism>
<keyword evidence="3" id="KW-1185">Reference proteome</keyword>
<dbReference type="AlphaFoldDB" id="A0A402DMR8"/>
<protein>
    <submittedName>
        <fullName evidence="2">Uncharacterized protein</fullName>
    </submittedName>
</protein>
<evidence type="ECO:0000313" key="3">
    <source>
        <dbReference type="Proteomes" id="UP000289954"/>
    </source>
</evidence>
<feature type="region of interest" description="Disordered" evidence="1">
    <location>
        <begin position="329"/>
        <end position="355"/>
    </location>
</feature>
<dbReference type="OrthoDB" id="3335351at2"/>
<gene>
    <name evidence="2" type="ORF">CBZ_04730</name>
</gene>
<dbReference type="Proteomes" id="UP000289954">
    <property type="component" value="Unassembled WGS sequence"/>
</dbReference>
<sequence>MTLPDTDQLHTVRRRAETARLDRTVALLDAPLLREALAPGTERDLRALLHDVRADLLARDDEEWTRLAGAQTRAESVHAELFSLLATSLVRTHGFDGGLLDAADRLTSWLQSASRVRTPVTLALAPGTESMNHVAWLLRLRFPPASVWDLPVLAHELGHHVVDTLESASELRRGDRPLAQAVAETAAVGVPAGDGSGWAHEYAADVFATYALGATYPLACVTLRIDPGRTAAESDSHPPWDRRVEVMAATLEAISAATGRPGPALTAREVVRPLLLLLPGAEPVPRATALVLADLATGLVAQLDRHTVHLRHDDATRAAALALRLGARHDDGTDTTDATDATDDDPGTPAPPVPTVLDAAWRWRRAHWDAGDADLRRVEATVLRWCATAPAREEP</sequence>
<name>A0A402DMR8_9CELL</name>
<comment type="caution">
    <text evidence="2">The sequence shown here is derived from an EMBL/GenBank/DDBJ whole genome shotgun (WGS) entry which is preliminary data.</text>
</comment>
<evidence type="ECO:0000256" key="1">
    <source>
        <dbReference type="SAM" id="MobiDB-lite"/>
    </source>
</evidence>
<reference evidence="2 3" key="1">
    <citation type="submission" date="2019-01" db="EMBL/GenBank/DDBJ databases">
        <title>Draft genome sequence of Cellulomonas takizawaensis strain TKZ-21.</title>
        <authorList>
            <person name="Yamamura H."/>
            <person name="Hayashi T."/>
            <person name="Hamada M."/>
            <person name="Serisawa Y."/>
            <person name="Matsuyama K."/>
            <person name="Nakagawa Y."/>
            <person name="Otoguro M."/>
            <person name="Yanagida F."/>
            <person name="Hayakawa M."/>
        </authorList>
    </citation>
    <scope>NUCLEOTIDE SEQUENCE [LARGE SCALE GENOMIC DNA]</scope>
    <source>
        <strain evidence="2 3">NBRC12680</strain>
    </source>
</reference>
<dbReference type="EMBL" id="BIMR01000022">
    <property type="protein sequence ID" value="GCE75417.1"/>
    <property type="molecule type" value="Genomic_DNA"/>
</dbReference>
<evidence type="ECO:0000313" key="2">
    <source>
        <dbReference type="EMBL" id="GCE75417.1"/>
    </source>
</evidence>
<dbReference type="RefSeq" id="WP_130780018.1">
    <property type="nucleotide sequence ID" value="NZ_BIMR01000022.1"/>
</dbReference>